<name>A0A9P7VVK7_9AGAR</name>
<evidence type="ECO:0000313" key="4">
    <source>
        <dbReference type="Proteomes" id="UP000812287"/>
    </source>
</evidence>
<dbReference type="EMBL" id="MU250532">
    <property type="protein sequence ID" value="KAG7447413.1"/>
    <property type="molecule type" value="Genomic_DNA"/>
</dbReference>
<dbReference type="InterPro" id="IPR015421">
    <property type="entry name" value="PyrdxlP-dep_Trfase_major"/>
</dbReference>
<organism evidence="3 4">
    <name type="scientific">Guyanagaster necrorhizus</name>
    <dbReference type="NCBI Taxonomy" id="856835"/>
    <lineage>
        <taxon>Eukaryota</taxon>
        <taxon>Fungi</taxon>
        <taxon>Dikarya</taxon>
        <taxon>Basidiomycota</taxon>
        <taxon>Agaricomycotina</taxon>
        <taxon>Agaricomycetes</taxon>
        <taxon>Agaricomycetidae</taxon>
        <taxon>Agaricales</taxon>
        <taxon>Marasmiineae</taxon>
        <taxon>Physalacriaceae</taxon>
        <taxon>Guyanagaster</taxon>
    </lineage>
</organism>
<reference evidence="3" key="1">
    <citation type="submission" date="2020-11" db="EMBL/GenBank/DDBJ databases">
        <title>Adaptations for nitrogen fixation in a non-lichenized fungal sporocarp promotes dispersal by wood-feeding termites.</title>
        <authorList>
            <consortium name="DOE Joint Genome Institute"/>
            <person name="Koch R.A."/>
            <person name="Yoon G."/>
            <person name="Arayal U."/>
            <person name="Lail K."/>
            <person name="Amirebrahimi M."/>
            <person name="Labutti K."/>
            <person name="Lipzen A."/>
            <person name="Riley R."/>
            <person name="Barry K."/>
            <person name="Henrissat B."/>
            <person name="Grigoriev I.V."/>
            <person name="Herr J.R."/>
            <person name="Aime M.C."/>
        </authorList>
    </citation>
    <scope>NUCLEOTIDE SEQUENCE</scope>
    <source>
        <strain evidence="3">MCA 3950</strain>
    </source>
</reference>
<dbReference type="GeneID" id="66100540"/>
<dbReference type="InterPro" id="IPR000192">
    <property type="entry name" value="Aminotrans_V_dom"/>
</dbReference>
<evidence type="ECO:0000256" key="1">
    <source>
        <dbReference type="ARBA" id="ARBA00022898"/>
    </source>
</evidence>
<evidence type="ECO:0000313" key="3">
    <source>
        <dbReference type="EMBL" id="KAG7447413.1"/>
    </source>
</evidence>
<evidence type="ECO:0000259" key="2">
    <source>
        <dbReference type="Pfam" id="PF00266"/>
    </source>
</evidence>
<protein>
    <submittedName>
        <fullName evidence="3">PLP-dependent transferase</fullName>
    </submittedName>
</protein>
<proteinExistence type="predicted"/>
<dbReference type="InterPro" id="IPR015424">
    <property type="entry name" value="PyrdxlP-dep_Trfase"/>
</dbReference>
<keyword evidence="3" id="KW-0808">Transferase</keyword>
<sequence length="432" mass="48748">MDPSSSSESLESLVLPAELPAFGHAMKEYFHFDPEYINLNHGSYGSLPRLVSAWCNALSDKIETNPDLFMRLTYQPMLVAVREKVASFIGVSDVSEVVLVPNASHGVNTVLRNFIWEAGDVIVSCNTTYGSVSRTAQYISDVPPHPEIAQFTLLFPTTKEDIISRWREHLRSVRERVGKNAKIVAVIDAIISTPGALLPWEDMADICREFEVWSVVDAAHAIGQQSGIKLDEVKPDFWISNCHKWLFAKRGVAVLYVPKRNQHIVKSSFPTSATYISPEDRTGLNFVEQFEWNGTIDLVPYFSISAALDFRKWLGSEGAINEYCHKLAIEGGKALAKVLNTKVMDEDGQFTAHMVNVVMPLPGHLKPTVELDLMFKQKLLVEHKAYATHCYHNGMWWARCSAQVWNEVEDFQKLGKVLLTVCSEIKEEYRRN</sequence>
<dbReference type="PANTHER" id="PTHR43092">
    <property type="entry name" value="L-CYSTEINE DESULFHYDRASE"/>
    <property type="match status" value="1"/>
</dbReference>
<dbReference type="RefSeq" id="XP_043040913.1">
    <property type="nucleotide sequence ID" value="XM_043178253.1"/>
</dbReference>
<dbReference type="Pfam" id="PF00266">
    <property type="entry name" value="Aminotran_5"/>
    <property type="match status" value="1"/>
</dbReference>
<dbReference type="OrthoDB" id="5978656at2759"/>
<dbReference type="AlphaFoldDB" id="A0A9P7VVK7"/>
<dbReference type="PANTHER" id="PTHR43092:SF2">
    <property type="entry name" value="HERCYNYLCYSTEINE SULFOXIDE LYASE"/>
    <property type="match status" value="1"/>
</dbReference>
<dbReference type="Proteomes" id="UP000812287">
    <property type="component" value="Unassembled WGS sequence"/>
</dbReference>
<accession>A0A9P7VVK7</accession>
<feature type="domain" description="Aminotransferase class V" evidence="2">
    <location>
        <begin position="80"/>
        <end position="359"/>
    </location>
</feature>
<keyword evidence="4" id="KW-1185">Reference proteome</keyword>
<dbReference type="SUPFAM" id="SSF53383">
    <property type="entry name" value="PLP-dependent transferases"/>
    <property type="match status" value="1"/>
</dbReference>
<dbReference type="GO" id="GO:0016740">
    <property type="term" value="F:transferase activity"/>
    <property type="evidence" value="ECO:0007669"/>
    <property type="project" value="UniProtKB-KW"/>
</dbReference>
<comment type="caution">
    <text evidence="3">The sequence shown here is derived from an EMBL/GenBank/DDBJ whole genome shotgun (WGS) entry which is preliminary data.</text>
</comment>
<keyword evidence="1" id="KW-0663">Pyridoxal phosphate</keyword>
<dbReference type="Gene3D" id="3.40.640.10">
    <property type="entry name" value="Type I PLP-dependent aspartate aminotransferase-like (Major domain)"/>
    <property type="match status" value="1"/>
</dbReference>
<gene>
    <name evidence="3" type="ORF">BT62DRAFT_1019503</name>
</gene>